<keyword evidence="2" id="KW-1133">Transmembrane helix</keyword>
<accession>A0ABU3DCN6</accession>
<dbReference type="PANTHER" id="PTHR35335:SF1">
    <property type="entry name" value="UPF0716 PROTEIN FXSA"/>
    <property type="match status" value="1"/>
</dbReference>
<feature type="transmembrane region" description="Helical" evidence="2">
    <location>
        <begin position="28"/>
        <end position="45"/>
    </location>
</feature>
<dbReference type="Proteomes" id="UP001265259">
    <property type="component" value="Unassembled WGS sequence"/>
</dbReference>
<dbReference type="EMBL" id="JAVRHL010000001">
    <property type="protein sequence ID" value="MDT0681474.1"/>
    <property type="molecule type" value="Genomic_DNA"/>
</dbReference>
<sequence length="188" mass="19810">MPLFLLFLAVPLIEIALFIQAGEIVGLGWILLTVIVTAIAGTWLVKKQGRGVLRELQLSMSEMRDPSRPLAHGAMILFAGALLLTPGFFTDTVGLLLCIPAVRDWAWSRIGKRVVVMSAGGARRAGPGAPPRGGPGPRPGGDPRFGTGPGGQTPPRTGPVIEGEYEETDPEETPSAPPRPGSSGWTKT</sequence>
<evidence type="ECO:0000256" key="1">
    <source>
        <dbReference type="SAM" id="MobiDB-lite"/>
    </source>
</evidence>
<evidence type="ECO:0000313" key="4">
    <source>
        <dbReference type="Proteomes" id="UP001265259"/>
    </source>
</evidence>
<evidence type="ECO:0000256" key="2">
    <source>
        <dbReference type="SAM" id="Phobius"/>
    </source>
</evidence>
<reference evidence="3 4" key="1">
    <citation type="submission" date="2023-09" db="EMBL/GenBank/DDBJ databases">
        <authorList>
            <person name="Rey-Velasco X."/>
        </authorList>
    </citation>
    <scope>NUCLEOTIDE SEQUENCE [LARGE SCALE GENOMIC DNA]</scope>
    <source>
        <strain evidence="3 4">F158</strain>
    </source>
</reference>
<feature type="region of interest" description="Disordered" evidence="1">
    <location>
        <begin position="121"/>
        <end position="188"/>
    </location>
</feature>
<organism evidence="3 4">
    <name type="scientific">Tropicimonas omnivorans</name>
    <dbReference type="NCBI Taxonomy" id="3075590"/>
    <lineage>
        <taxon>Bacteria</taxon>
        <taxon>Pseudomonadati</taxon>
        <taxon>Pseudomonadota</taxon>
        <taxon>Alphaproteobacteria</taxon>
        <taxon>Rhodobacterales</taxon>
        <taxon>Roseobacteraceae</taxon>
        <taxon>Tropicimonas</taxon>
    </lineage>
</organism>
<feature type="compositionally biased region" description="Pro residues" evidence="1">
    <location>
        <begin position="128"/>
        <end position="140"/>
    </location>
</feature>
<keyword evidence="2" id="KW-0472">Membrane</keyword>
<feature type="transmembrane region" description="Helical" evidence="2">
    <location>
        <begin position="70"/>
        <end position="89"/>
    </location>
</feature>
<proteinExistence type="predicted"/>
<name>A0ABU3DCN6_9RHOB</name>
<keyword evidence="2" id="KW-0812">Transmembrane</keyword>
<dbReference type="PANTHER" id="PTHR35335">
    <property type="entry name" value="UPF0716 PROTEIN FXSA"/>
    <property type="match status" value="1"/>
</dbReference>
<protein>
    <submittedName>
        <fullName evidence="3">FxsA family protein</fullName>
    </submittedName>
</protein>
<keyword evidence="4" id="KW-1185">Reference proteome</keyword>
<comment type="caution">
    <text evidence="3">The sequence shown here is derived from an EMBL/GenBank/DDBJ whole genome shotgun (WGS) entry which is preliminary data.</text>
</comment>
<dbReference type="RefSeq" id="WP_311689185.1">
    <property type="nucleotide sequence ID" value="NZ_JAVRHL010000001.1"/>
</dbReference>
<gene>
    <name evidence="3" type="ORF">RM543_02160</name>
</gene>
<dbReference type="NCBIfam" id="NF008528">
    <property type="entry name" value="PRK11463.1-2"/>
    <property type="match status" value="1"/>
</dbReference>
<dbReference type="Pfam" id="PF04186">
    <property type="entry name" value="FxsA"/>
    <property type="match status" value="1"/>
</dbReference>
<dbReference type="InterPro" id="IPR007313">
    <property type="entry name" value="FxsA"/>
</dbReference>
<evidence type="ECO:0000313" key="3">
    <source>
        <dbReference type="EMBL" id="MDT0681474.1"/>
    </source>
</evidence>
<feature type="compositionally biased region" description="Acidic residues" evidence="1">
    <location>
        <begin position="163"/>
        <end position="172"/>
    </location>
</feature>